<accession>G2YWU4</accession>
<dbReference type="AlphaFoldDB" id="G2YWU4"/>
<organism evidence="2 3">
    <name type="scientific">Botryotinia fuckeliana (strain T4)</name>
    <name type="common">Noble rot fungus</name>
    <name type="synonym">Botrytis cinerea</name>
    <dbReference type="NCBI Taxonomy" id="999810"/>
    <lineage>
        <taxon>Eukaryota</taxon>
        <taxon>Fungi</taxon>
        <taxon>Dikarya</taxon>
        <taxon>Ascomycota</taxon>
        <taxon>Pezizomycotina</taxon>
        <taxon>Leotiomycetes</taxon>
        <taxon>Helotiales</taxon>
        <taxon>Sclerotiniaceae</taxon>
        <taxon>Botrytis</taxon>
    </lineage>
</organism>
<dbReference type="HOGENOM" id="CLU_2721955_0_0_1"/>
<keyword evidence="1" id="KW-0472">Membrane</keyword>
<evidence type="ECO:0000256" key="1">
    <source>
        <dbReference type="SAM" id="Phobius"/>
    </source>
</evidence>
<dbReference type="InParanoid" id="G2YWU4"/>
<keyword evidence="1" id="KW-1133">Transmembrane helix</keyword>
<dbReference type="Proteomes" id="UP000008177">
    <property type="component" value="Unplaced contigs"/>
</dbReference>
<sequence>MEANEPQLWGPLIDFTREKTFQSARRQETMNVYAKKRYCHLAAFLVSSISLLLYHAVCAPYRDSWTSVFIKH</sequence>
<feature type="transmembrane region" description="Helical" evidence="1">
    <location>
        <begin position="38"/>
        <end position="57"/>
    </location>
</feature>
<name>G2YWU4_BOTF4</name>
<protein>
    <submittedName>
        <fullName evidence="2">Uncharacterized protein</fullName>
    </submittedName>
</protein>
<reference evidence="3" key="1">
    <citation type="journal article" date="2011" name="PLoS Genet.">
        <title>Genomic analysis of the necrotrophic fungal pathogens Sclerotinia sclerotiorum and Botrytis cinerea.</title>
        <authorList>
            <person name="Amselem J."/>
            <person name="Cuomo C.A."/>
            <person name="van Kan J.A."/>
            <person name="Viaud M."/>
            <person name="Benito E.P."/>
            <person name="Couloux A."/>
            <person name="Coutinho P.M."/>
            <person name="de Vries R.P."/>
            <person name="Dyer P.S."/>
            <person name="Fillinger S."/>
            <person name="Fournier E."/>
            <person name="Gout L."/>
            <person name="Hahn M."/>
            <person name="Kohn L."/>
            <person name="Lapalu N."/>
            <person name="Plummer K.M."/>
            <person name="Pradier J.M."/>
            <person name="Quevillon E."/>
            <person name="Sharon A."/>
            <person name="Simon A."/>
            <person name="ten Have A."/>
            <person name="Tudzynski B."/>
            <person name="Tudzynski P."/>
            <person name="Wincker P."/>
            <person name="Andrew M."/>
            <person name="Anthouard V."/>
            <person name="Beever R.E."/>
            <person name="Beffa R."/>
            <person name="Benoit I."/>
            <person name="Bouzid O."/>
            <person name="Brault B."/>
            <person name="Chen Z."/>
            <person name="Choquer M."/>
            <person name="Collemare J."/>
            <person name="Cotton P."/>
            <person name="Danchin E.G."/>
            <person name="Da Silva C."/>
            <person name="Gautier A."/>
            <person name="Giraud C."/>
            <person name="Giraud T."/>
            <person name="Gonzalez C."/>
            <person name="Grossetete S."/>
            <person name="Guldener U."/>
            <person name="Henrissat B."/>
            <person name="Howlett B.J."/>
            <person name="Kodira C."/>
            <person name="Kretschmer M."/>
            <person name="Lappartient A."/>
            <person name="Leroch M."/>
            <person name="Levis C."/>
            <person name="Mauceli E."/>
            <person name="Neuveglise C."/>
            <person name="Oeser B."/>
            <person name="Pearson M."/>
            <person name="Poulain J."/>
            <person name="Poussereau N."/>
            <person name="Quesneville H."/>
            <person name="Rascle C."/>
            <person name="Schumacher J."/>
            <person name="Segurens B."/>
            <person name="Sexton A."/>
            <person name="Silva E."/>
            <person name="Sirven C."/>
            <person name="Soanes D.M."/>
            <person name="Talbot N.J."/>
            <person name="Templeton M."/>
            <person name="Yandava C."/>
            <person name="Yarden O."/>
            <person name="Zeng Q."/>
            <person name="Rollins J.A."/>
            <person name="Lebrun M.H."/>
            <person name="Dickman M."/>
        </authorList>
    </citation>
    <scope>NUCLEOTIDE SEQUENCE [LARGE SCALE GENOMIC DNA]</scope>
    <source>
        <strain evidence="3">T4</strain>
    </source>
</reference>
<proteinExistence type="predicted"/>
<gene>
    <name evidence="2" type="ORF">BofuT4_uP152240.1</name>
</gene>
<evidence type="ECO:0000313" key="2">
    <source>
        <dbReference type="EMBL" id="CCD56092.1"/>
    </source>
</evidence>
<keyword evidence="1" id="KW-0812">Transmembrane</keyword>
<dbReference type="EMBL" id="FQ790358">
    <property type="protein sequence ID" value="CCD56092.1"/>
    <property type="molecule type" value="Genomic_DNA"/>
</dbReference>
<evidence type="ECO:0000313" key="3">
    <source>
        <dbReference type="Proteomes" id="UP000008177"/>
    </source>
</evidence>